<dbReference type="SUPFAM" id="SSF50475">
    <property type="entry name" value="FMN-binding split barrel"/>
    <property type="match status" value="1"/>
</dbReference>
<dbReference type="PANTHER" id="PTHR30466">
    <property type="entry name" value="FLAVIN REDUCTASE"/>
    <property type="match status" value="1"/>
</dbReference>
<protein>
    <submittedName>
        <fullName evidence="4">p-hydroxyphenylacetate 3-hydroxylase, reductase component</fullName>
        <ecNumber evidence="4">1.5.1.36</ecNumber>
    </submittedName>
</protein>
<dbReference type="GO" id="GO:0036382">
    <property type="term" value="F:flavin reductase (NADH) activity"/>
    <property type="evidence" value="ECO:0007669"/>
    <property type="project" value="UniProtKB-EC"/>
</dbReference>
<dbReference type="InterPro" id="IPR036390">
    <property type="entry name" value="WH_DNA-bd_sf"/>
</dbReference>
<evidence type="ECO:0000256" key="1">
    <source>
        <dbReference type="ARBA" id="ARBA00008898"/>
    </source>
</evidence>
<dbReference type="InterPro" id="IPR050268">
    <property type="entry name" value="NADH-dep_flavin_reductase"/>
</dbReference>
<dbReference type="SMART" id="SM00903">
    <property type="entry name" value="Flavin_Reduct"/>
    <property type="match status" value="1"/>
</dbReference>
<dbReference type="GO" id="GO:0042602">
    <property type="term" value="F:riboflavin reductase (NADPH) activity"/>
    <property type="evidence" value="ECO:0007669"/>
    <property type="project" value="TreeGrafter"/>
</dbReference>
<evidence type="ECO:0000256" key="2">
    <source>
        <dbReference type="ARBA" id="ARBA00023002"/>
    </source>
</evidence>
<reference evidence="4" key="1">
    <citation type="submission" date="2019-08" db="EMBL/GenBank/DDBJ databases">
        <authorList>
            <person name="Kucharzyk K."/>
            <person name="Murdoch R.W."/>
            <person name="Higgins S."/>
            <person name="Loffler F."/>
        </authorList>
    </citation>
    <scope>NUCLEOTIDE SEQUENCE</scope>
</reference>
<comment type="caution">
    <text evidence="4">The sequence shown here is derived from an EMBL/GenBank/DDBJ whole genome shotgun (WGS) entry which is preliminary data.</text>
</comment>
<dbReference type="SUPFAM" id="SSF46785">
    <property type="entry name" value="Winged helix' DNA-binding domain"/>
    <property type="match status" value="1"/>
</dbReference>
<dbReference type="EC" id="1.5.1.36" evidence="4"/>
<comment type="similarity">
    <text evidence="1">Belongs to the non-flavoprotein flavin reductase family.</text>
</comment>
<dbReference type="GO" id="GO:0010181">
    <property type="term" value="F:FMN binding"/>
    <property type="evidence" value="ECO:0007669"/>
    <property type="project" value="InterPro"/>
</dbReference>
<gene>
    <name evidence="4" type="primary">c1-hpah_3</name>
    <name evidence="4" type="ORF">SDC9_104316</name>
</gene>
<dbReference type="Gene3D" id="2.30.110.10">
    <property type="entry name" value="Electron Transport, Fmn-binding Protein, Chain A"/>
    <property type="match status" value="1"/>
</dbReference>
<evidence type="ECO:0000313" key="4">
    <source>
        <dbReference type="EMBL" id="MPM57494.1"/>
    </source>
</evidence>
<dbReference type="Gene3D" id="1.10.10.10">
    <property type="entry name" value="Winged helix-like DNA-binding domain superfamily/Winged helix DNA-binding domain"/>
    <property type="match status" value="1"/>
</dbReference>
<dbReference type="InterPro" id="IPR002563">
    <property type="entry name" value="Flavin_Rdtase-like_dom"/>
</dbReference>
<evidence type="ECO:0000259" key="3">
    <source>
        <dbReference type="SMART" id="SM00903"/>
    </source>
</evidence>
<name>A0A645B708_9ZZZZ</name>
<keyword evidence="2 4" id="KW-0560">Oxidoreductase</keyword>
<organism evidence="4">
    <name type="scientific">bioreactor metagenome</name>
    <dbReference type="NCBI Taxonomy" id="1076179"/>
    <lineage>
        <taxon>unclassified sequences</taxon>
        <taxon>metagenomes</taxon>
        <taxon>ecological metagenomes</taxon>
    </lineage>
</organism>
<dbReference type="Pfam" id="PF01613">
    <property type="entry name" value="Flavin_Reduct"/>
    <property type="match status" value="1"/>
</dbReference>
<dbReference type="PANTHER" id="PTHR30466:SF11">
    <property type="entry name" value="FLAVIN-DEPENDENT MONOOXYGENASE, REDUCTASE SUBUNIT HSAB"/>
    <property type="match status" value="1"/>
</dbReference>
<feature type="domain" description="Flavin reductase like" evidence="3">
    <location>
        <begin position="18"/>
        <end position="161"/>
    </location>
</feature>
<dbReference type="EMBL" id="VSSQ01016301">
    <property type="protein sequence ID" value="MPM57494.1"/>
    <property type="molecule type" value="Genomic_DNA"/>
</dbReference>
<sequence length="338" mass="37301">MQDQSVQIFDPKAFRAALGTFATGVTVITAIGQDGKPIGLTANSFNSVSLDPPLVLWSLAKKAFSLQDFVAAKHWAVHILSADQEHISNQFARGAADKFAGVDTVPSEHGVPLLQSCAARFECASTFQYEGGDHIIFVGEVKQFERNDHPPLVFHAGKYALASLKDNDFSPPKTGCTEPPAFRADMLGYMVGRARKNFLDSMRGHLESNGLNDYEWRLLTIILTKKSLTASMFERFNKDAALETILATLESLQQKGWIAVTHDGELKEATYGLTQKGVYDSVRLLAIAKSHEEHLMEKMGYADGMLLKSLLNKFIQKTEGSSPNLWSDEFVLKEKAAQ</sequence>
<dbReference type="InterPro" id="IPR012349">
    <property type="entry name" value="Split_barrel_FMN-bd"/>
</dbReference>
<accession>A0A645B708</accession>
<dbReference type="InterPro" id="IPR036388">
    <property type="entry name" value="WH-like_DNA-bd_sf"/>
</dbReference>
<proteinExistence type="inferred from homology"/>
<dbReference type="AlphaFoldDB" id="A0A645B708"/>